<evidence type="ECO:0000313" key="4">
    <source>
        <dbReference type="Proteomes" id="UP000032233"/>
    </source>
</evidence>
<dbReference type="SUPFAM" id="SSF55073">
    <property type="entry name" value="Nucleotide cyclase"/>
    <property type="match status" value="1"/>
</dbReference>
<dbReference type="InterPro" id="IPR008984">
    <property type="entry name" value="SMAD_FHA_dom_sf"/>
</dbReference>
<organism evidence="3 4">
    <name type="scientific">Dethiosulfatarculus sandiegensis</name>
    <dbReference type="NCBI Taxonomy" id="1429043"/>
    <lineage>
        <taxon>Bacteria</taxon>
        <taxon>Pseudomonadati</taxon>
        <taxon>Thermodesulfobacteriota</taxon>
        <taxon>Desulfarculia</taxon>
        <taxon>Desulfarculales</taxon>
        <taxon>Desulfarculaceae</taxon>
        <taxon>Dethiosulfatarculus</taxon>
    </lineage>
</organism>
<dbReference type="GO" id="GO:0009190">
    <property type="term" value="P:cyclic nucleotide biosynthetic process"/>
    <property type="evidence" value="ECO:0007669"/>
    <property type="project" value="InterPro"/>
</dbReference>
<dbReference type="CDD" id="cd07302">
    <property type="entry name" value="CHD"/>
    <property type="match status" value="1"/>
</dbReference>
<sequence>MPLETSHKTVCFADICGSTRLYESLGDQKAQTVIDQTLSALSAEIQAMGGKVVKTVGDAVMSIHDKARSALESAKAMQRRSVLLTSPQPDTPPLQIHCGLHSGEVLITENDVYGDAVNTAAKLTALAKSGQILTTKATLKAADGETDIATRYLTRRNLGGKAHFSEIHEILWDEGNTTFVHYVDKSACQKVPSSLLLSLAGKTLCMDSSLPTITMGRGPMNDMVIKGSWVSRNHAQITRRAGKFILKDQSTNGTHVLPDQGEPVFLKLDELILAGSGWIRLGRPDLNATDSIFYEVKN</sequence>
<dbReference type="PANTHER" id="PTHR43081">
    <property type="entry name" value="ADENYLATE CYCLASE, TERMINAL-DIFFERENTIATION SPECIFIC-RELATED"/>
    <property type="match status" value="1"/>
</dbReference>
<protein>
    <recommendedName>
        <fullName evidence="5">Adenylate cyclase</fullName>
    </recommendedName>
</protein>
<name>A0A0D2HY52_9BACT</name>
<keyword evidence="4" id="KW-1185">Reference proteome</keyword>
<dbReference type="Gene3D" id="3.30.70.1230">
    <property type="entry name" value="Nucleotide cyclase"/>
    <property type="match status" value="1"/>
</dbReference>
<dbReference type="InParanoid" id="A0A0D2HY52"/>
<evidence type="ECO:0000259" key="2">
    <source>
        <dbReference type="PROSITE" id="PS50125"/>
    </source>
</evidence>
<proteinExistence type="predicted"/>
<dbReference type="Pfam" id="PF00498">
    <property type="entry name" value="FHA"/>
    <property type="match status" value="1"/>
</dbReference>
<dbReference type="AlphaFoldDB" id="A0A0D2HY52"/>
<dbReference type="PROSITE" id="PS50125">
    <property type="entry name" value="GUANYLATE_CYCLASE_2"/>
    <property type="match status" value="1"/>
</dbReference>
<dbReference type="EMBL" id="AZAC01000004">
    <property type="protein sequence ID" value="KIX15243.1"/>
    <property type="molecule type" value="Genomic_DNA"/>
</dbReference>
<dbReference type="OrthoDB" id="9801841at2"/>
<dbReference type="RefSeq" id="WP_044347145.1">
    <property type="nucleotide sequence ID" value="NZ_AZAC01000004.1"/>
</dbReference>
<dbReference type="CDD" id="cd00060">
    <property type="entry name" value="FHA"/>
    <property type="match status" value="1"/>
</dbReference>
<reference evidence="3 4" key="1">
    <citation type="submission" date="2013-11" db="EMBL/GenBank/DDBJ databases">
        <title>Metagenomic analysis of a methanogenic consortium involved in long chain n-alkane degradation.</title>
        <authorList>
            <person name="Davidova I.A."/>
            <person name="Callaghan A.V."/>
            <person name="Wawrik B."/>
            <person name="Pruitt S."/>
            <person name="Marks C."/>
            <person name="Duncan K.E."/>
            <person name="Suflita J.M."/>
        </authorList>
    </citation>
    <scope>NUCLEOTIDE SEQUENCE [LARGE SCALE GENOMIC DNA]</scope>
    <source>
        <strain evidence="3 4">SPR</strain>
    </source>
</reference>
<dbReference type="Proteomes" id="UP000032233">
    <property type="component" value="Unassembled WGS sequence"/>
</dbReference>
<comment type="caution">
    <text evidence="3">The sequence shown here is derived from an EMBL/GenBank/DDBJ whole genome shotgun (WGS) entry which is preliminary data.</text>
</comment>
<evidence type="ECO:0000259" key="1">
    <source>
        <dbReference type="PROSITE" id="PS50006"/>
    </source>
</evidence>
<dbReference type="PROSITE" id="PS50006">
    <property type="entry name" value="FHA_DOMAIN"/>
    <property type="match status" value="1"/>
</dbReference>
<accession>A0A0D2HY52</accession>
<evidence type="ECO:0000313" key="3">
    <source>
        <dbReference type="EMBL" id="KIX15243.1"/>
    </source>
</evidence>
<gene>
    <name evidence="3" type="ORF">X474_05470</name>
</gene>
<dbReference type="Pfam" id="PF00211">
    <property type="entry name" value="Guanylate_cyc"/>
    <property type="match status" value="1"/>
</dbReference>
<dbReference type="InterPro" id="IPR000253">
    <property type="entry name" value="FHA_dom"/>
</dbReference>
<dbReference type="STRING" id="1429043.X474_05470"/>
<dbReference type="SUPFAM" id="SSF49879">
    <property type="entry name" value="SMAD/FHA domain"/>
    <property type="match status" value="1"/>
</dbReference>
<evidence type="ECO:0008006" key="5">
    <source>
        <dbReference type="Google" id="ProtNLM"/>
    </source>
</evidence>
<dbReference type="InterPro" id="IPR050697">
    <property type="entry name" value="Adenylyl/Guanylyl_Cyclase_3/4"/>
</dbReference>
<dbReference type="Gene3D" id="2.60.200.20">
    <property type="match status" value="1"/>
</dbReference>
<dbReference type="InterPro" id="IPR001054">
    <property type="entry name" value="A/G_cyclase"/>
</dbReference>
<dbReference type="GO" id="GO:0035556">
    <property type="term" value="P:intracellular signal transduction"/>
    <property type="evidence" value="ECO:0007669"/>
    <property type="project" value="InterPro"/>
</dbReference>
<feature type="domain" description="Guanylate cyclase" evidence="2">
    <location>
        <begin position="9"/>
        <end position="124"/>
    </location>
</feature>
<feature type="domain" description="FHA" evidence="1">
    <location>
        <begin position="213"/>
        <end position="256"/>
    </location>
</feature>
<dbReference type="GO" id="GO:0004016">
    <property type="term" value="F:adenylate cyclase activity"/>
    <property type="evidence" value="ECO:0007669"/>
    <property type="project" value="UniProtKB-ARBA"/>
</dbReference>
<dbReference type="InterPro" id="IPR029787">
    <property type="entry name" value="Nucleotide_cyclase"/>
</dbReference>
<dbReference type="SMART" id="SM00240">
    <property type="entry name" value="FHA"/>
    <property type="match status" value="1"/>
</dbReference>
<dbReference type="PANTHER" id="PTHR43081:SF1">
    <property type="entry name" value="ADENYLATE CYCLASE, TERMINAL-DIFFERENTIATION SPECIFIC"/>
    <property type="match status" value="1"/>
</dbReference>